<evidence type="ECO:0000313" key="4">
    <source>
        <dbReference type="EMBL" id="CAC5373924.1"/>
    </source>
</evidence>
<reference evidence="4 6" key="2">
    <citation type="submission" date="2020-06" db="EMBL/GenBank/DDBJ databases">
        <authorList>
            <person name="Li R."/>
            <person name="Bekaert M."/>
        </authorList>
    </citation>
    <scope>NUCLEOTIDE SEQUENCE [LARGE SCALE GENOMIC DNA]</scope>
    <source>
        <strain evidence="6">wild</strain>
        <strain evidence="4">Wild</strain>
    </source>
</reference>
<name>A0A516IIA2_MYTCO</name>
<evidence type="ECO:0000259" key="3">
    <source>
        <dbReference type="PROSITE" id="PS50104"/>
    </source>
</evidence>
<dbReference type="Pfam" id="PF13676">
    <property type="entry name" value="TIR_2"/>
    <property type="match status" value="1"/>
</dbReference>
<dbReference type="AlphaFoldDB" id="A0A516IIA2"/>
<dbReference type="EMBL" id="CACVKT020001978">
    <property type="protein sequence ID" value="CAC5373924.1"/>
    <property type="molecule type" value="Genomic_DNA"/>
</dbReference>
<feature type="region of interest" description="Disordered" evidence="1">
    <location>
        <begin position="612"/>
        <end position="640"/>
    </location>
</feature>
<dbReference type="GO" id="GO:0007165">
    <property type="term" value="P:signal transduction"/>
    <property type="evidence" value="ECO:0007669"/>
    <property type="project" value="InterPro"/>
</dbReference>
<organism evidence="5">
    <name type="scientific">Mytilus coruscus</name>
    <name type="common">Sea mussel</name>
    <dbReference type="NCBI Taxonomy" id="42192"/>
    <lineage>
        <taxon>Eukaryota</taxon>
        <taxon>Metazoa</taxon>
        <taxon>Spiralia</taxon>
        <taxon>Lophotrochozoa</taxon>
        <taxon>Mollusca</taxon>
        <taxon>Bivalvia</taxon>
        <taxon>Autobranchia</taxon>
        <taxon>Pteriomorphia</taxon>
        <taxon>Mytilida</taxon>
        <taxon>Mytiloidea</taxon>
        <taxon>Mytilidae</taxon>
        <taxon>Mytilinae</taxon>
        <taxon>Mytilus</taxon>
    </lineage>
</organism>
<feature type="compositionally biased region" description="Polar residues" evidence="1">
    <location>
        <begin position="739"/>
        <end position="750"/>
    </location>
</feature>
<reference evidence="5" key="1">
    <citation type="submission" date="2019-01" db="EMBL/GenBank/DDBJ databases">
        <title>Molecular cloning, characterization and expression of MyD88-4 in Mytilus coruscus.</title>
        <authorList>
            <person name="Liang X."/>
            <person name="Liu Y."/>
            <person name="Chen K."/>
            <person name="Li Y."/>
            <person name="Yang J."/>
        </authorList>
    </citation>
    <scope>NUCLEOTIDE SEQUENCE</scope>
    <source>
        <tissue evidence="5">Gill</tissue>
    </source>
</reference>
<dbReference type="Gene3D" id="3.40.50.10140">
    <property type="entry name" value="Toll/interleukin-1 receptor homology (TIR) domain"/>
    <property type="match status" value="1"/>
</dbReference>
<protein>
    <submittedName>
        <fullName evidence="5">Myeloid differentiation factor 88-4</fullName>
    </submittedName>
</protein>
<dbReference type="EMBL" id="MK370466">
    <property type="protein sequence ID" value="QDP15998.1"/>
    <property type="molecule type" value="mRNA"/>
</dbReference>
<dbReference type="SUPFAM" id="SSF47986">
    <property type="entry name" value="DEATH domain"/>
    <property type="match status" value="1"/>
</dbReference>
<dbReference type="Gene3D" id="1.10.533.10">
    <property type="entry name" value="Death Domain, Fas"/>
    <property type="match status" value="1"/>
</dbReference>
<feature type="domain" description="TIR" evidence="3">
    <location>
        <begin position="346"/>
        <end position="478"/>
    </location>
</feature>
<keyword evidence="6" id="KW-1185">Reference proteome</keyword>
<accession>A0A516IIA2</accession>
<proteinExistence type="evidence at transcript level"/>
<dbReference type="InterPro" id="IPR011029">
    <property type="entry name" value="DEATH-like_dom_sf"/>
</dbReference>
<evidence type="ECO:0000256" key="1">
    <source>
        <dbReference type="SAM" id="MobiDB-lite"/>
    </source>
</evidence>
<feature type="domain" description="Death" evidence="2">
    <location>
        <begin position="50"/>
        <end position="109"/>
    </location>
</feature>
<sequence length="868" mass="97074">MGEGVNLSEEYNDLPIRILSPSTRRLMSIHLDPPAVIPSSHGVLGDMSGLAELAGFEFCHIRYFETKYSRTFACLEEWGLRHSGTIGNLLKNLVIMERFDCLSEIKESVLRDIKNHIERTTRNSEMVLNIGNIDNENNLGSSTACKTVTSLNTDLKVVGENNFSDNCLPSINTDKKVIGENNFSDNCLPSLNIDKNVFGENNLSDNCLQEDEGYRTCSLNDEELRSLINGNENEAVNLQQVDSVESTISRISRENTSITDHNRNETTKLANINNTGDIEINIRCAVENKKRGTVENSKIKKLDKVEDTERIICSDDGVRYLVPRPVSPVFEDDGFLTTDDREGFLKRYSACICCADENINLANEIIMKYKDQKADFFLPQEALLSGKYEFETLAEVIETRCDSRLIVILSKHYLTSPACVFATQFVKTLDPDAKRRKIIPVLLDEDVSYPRVLRGISSIKARRLKFGHGFWNLLSSSLRLKKVINDEENLNNAHKHNMNSFDKTDQFCLHKQSDATQQMEKTERNNSFQQQMDHLNSTEKMSCDLTNDFPSDKSAMSVACCDLPSGASGICQKEQYASLATGKKDKKNPGLKTLRRIMKSLNIIDRKPKLQYTKRSHSTGEAIPQPTHAHVEPRSHSTNVPPTMDTYFSDELAHTCSSPIFNICHTESELTLSSDSDTLSAQDSTNNLSSCEYSDIKNNLSNDLQNLHKKSNANSSSQSSGQNILSPNIEPLSPKDLSTETNNLDSTSRQTARDDNVIPDTGSTSYDTTSLLSEVTSSDNNSIVSNSRKESLDNCSYASSFRQMKFGNDSRQTSFESNRSASFDGNSMTSIEDNMAADKQTGFFSCEQIVSSDKGTRRKSGVVFEIML</sequence>
<dbReference type="InterPro" id="IPR000488">
    <property type="entry name" value="Death_dom"/>
</dbReference>
<dbReference type="SUPFAM" id="SSF52200">
    <property type="entry name" value="Toll/Interleukin receptor TIR domain"/>
    <property type="match status" value="1"/>
</dbReference>
<dbReference type="InterPro" id="IPR000157">
    <property type="entry name" value="TIR_dom"/>
</dbReference>
<dbReference type="Proteomes" id="UP000507470">
    <property type="component" value="Unassembled WGS sequence"/>
</dbReference>
<dbReference type="PROSITE" id="PS50104">
    <property type="entry name" value="TIR"/>
    <property type="match status" value="1"/>
</dbReference>
<dbReference type="InterPro" id="IPR035897">
    <property type="entry name" value="Toll_tir_struct_dom_sf"/>
</dbReference>
<evidence type="ECO:0000313" key="6">
    <source>
        <dbReference type="Proteomes" id="UP000507470"/>
    </source>
</evidence>
<evidence type="ECO:0000259" key="2">
    <source>
        <dbReference type="PROSITE" id="PS50017"/>
    </source>
</evidence>
<dbReference type="OrthoDB" id="10037120at2759"/>
<feature type="compositionally biased region" description="Low complexity" evidence="1">
    <location>
        <begin position="712"/>
        <end position="723"/>
    </location>
</feature>
<dbReference type="PROSITE" id="PS50017">
    <property type="entry name" value="DEATH_DOMAIN"/>
    <property type="match status" value="1"/>
</dbReference>
<gene>
    <name evidence="5" type="primary">MyD88-4</name>
    <name evidence="4" type="ORF">MCOR_11509</name>
</gene>
<feature type="region of interest" description="Disordered" evidence="1">
    <location>
        <begin position="707"/>
        <end position="768"/>
    </location>
</feature>
<evidence type="ECO:0000313" key="5">
    <source>
        <dbReference type="EMBL" id="QDP15998.1"/>
    </source>
</evidence>